<proteinExistence type="predicted"/>
<dbReference type="KEGG" id="ppac:PAP_05555"/>
<dbReference type="Proteomes" id="UP000027981">
    <property type="component" value="Chromosome"/>
</dbReference>
<dbReference type="RefSeq" id="WP_330217297.1">
    <property type="nucleotide sequence ID" value="NZ_CP006019.1"/>
</dbReference>
<gene>
    <name evidence="1" type="ORF">PAP_05555</name>
</gene>
<organism evidence="1 2">
    <name type="scientific">Palaeococcus pacificus DY20341</name>
    <dbReference type="NCBI Taxonomy" id="1343739"/>
    <lineage>
        <taxon>Archaea</taxon>
        <taxon>Methanobacteriati</taxon>
        <taxon>Methanobacteriota</taxon>
        <taxon>Thermococci</taxon>
        <taxon>Thermococcales</taxon>
        <taxon>Thermococcaceae</taxon>
        <taxon>Palaeococcus</taxon>
    </lineage>
</organism>
<dbReference type="EMBL" id="CP006019">
    <property type="protein sequence ID" value="AIF69514.1"/>
    <property type="molecule type" value="Genomic_DNA"/>
</dbReference>
<evidence type="ECO:0000313" key="1">
    <source>
        <dbReference type="EMBL" id="AIF69514.1"/>
    </source>
</evidence>
<dbReference type="eggNOG" id="arCOG05783">
    <property type="taxonomic scope" value="Archaea"/>
</dbReference>
<evidence type="ECO:0000313" key="2">
    <source>
        <dbReference type="Proteomes" id="UP000027981"/>
    </source>
</evidence>
<reference evidence="2" key="1">
    <citation type="submission" date="2013-06" db="EMBL/GenBank/DDBJ databases">
        <title>Complete Genome Sequence of Hyperthermophilic Palaeococcus pacificus DY20341T, Isolated from a Deep-Sea Hydrothermal Sediments.</title>
        <authorList>
            <person name="Zeng X."/>
            <person name="Shao Z."/>
        </authorList>
    </citation>
    <scope>NUCLEOTIDE SEQUENCE [LARGE SCALE GENOMIC DNA]</scope>
    <source>
        <strain evidence="2">DY20341</strain>
    </source>
</reference>
<dbReference type="HOGENOM" id="CLU_1640063_0_0_2"/>
<protein>
    <submittedName>
        <fullName evidence="1">Uncharacterized protein</fullName>
    </submittedName>
</protein>
<sequence length="147" mass="18071">MMKVKVMRPIFKPEEPANFILYPYYVFHLKLFYKRIGREDKEFDYFAYVDCYRFGVERGDGFIEIQEWNVREDQIMEELVNKEKAREKALESAFQWGNLRVISWWTPRIEMIKEEKVYKVFWIFEEEGEKYIMDSLTGDKFKLKDLT</sequence>
<reference evidence="1 2" key="2">
    <citation type="journal article" date="2015" name="Genome Announc.">
        <title>Complete Genome Sequence of Hyperthermophilic Piezophilic Archaeon Palaeococcus pacificus DY20341T, Isolated from Deep-Sea Hydrothermal Sediments.</title>
        <authorList>
            <person name="Zeng X."/>
            <person name="Jebbar M."/>
            <person name="Shao Z."/>
        </authorList>
    </citation>
    <scope>NUCLEOTIDE SEQUENCE [LARGE SCALE GENOMIC DNA]</scope>
    <source>
        <strain evidence="1 2">DY20341</strain>
    </source>
</reference>
<dbReference type="GeneID" id="24842235"/>
<dbReference type="STRING" id="1343739.PAP_05555"/>
<dbReference type="AlphaFoldDB" id="A0A075LT81"/>
<name>A0A075LT81_9EURY</name>
<accession>A0A075LT81</accession>
<keyword evidence="2" id="KW-1185">Reference proteome</keyword>